<dbReference type="GO" id="GO:0008494">
    <property type="term" value="F:translation activator activity"/>
    <property type="evidence" value="ECO:0007669"/>
    <property type="project" value="TreeGrafter"/>
</dbReference>
<dbReference type="Proteomes" id="UP000821837">
    <property type="component" value="Unassembled WGS sequence"/>
</dbReference>
<dbReference type="GO" id="GO:0005829">
    <property type="term" value="C:cytosol"/>
    <property type="evidence" value="ECO:0007669"/>
    <property type="project" value="TreeGrafter"/>
</dbReference>
<name>A0A9D4STD5_RHISA</name>
<evidence type="ECO:0000313" key="1">
    <source>
        <dbReference type="EMBL" id="KAH7944618.1"/>
    </source>
</evidence>
<accession>A0A9D4STD5</accession>
<sequence length="294" mass="33516">MESYKFQAKANAVAVKLDERLYTECSLDAVRREPLPILCGAGEVFWHYQDRYKTSYAIDKIGAFLNTYDTKESFQFKSAIRKVNYATPAAEFCVAIIESFALMCPFNMQRKRGERTQQEWGEVFLEYVLMFCRELFNSRDEVLRPPDQPTIRSRRWVAYVSFLAELLDGLSDAQAENTARPCRTGGAYATKARRMLVLATLICVSCQTMLQPPSLYNPTEMECLRTALITAGAALEHEAPERLAAVMREVQAALETQRLPIRSRQVLQELMELKASAWQQTPSEQTYVSTATSR</sequence>
<gene>
    <name evidence="1" type="ORF">HPB52_022203</name>
</gene>
<dbReference type="EMBL" id="JABSTV010001253">
    <property type="protein sequence ID" value="KAH7944618.1"/>
    <property type="molecule type" value="Genomic_DNA"/>
</dbReference>
<dbReference type="PANTHER" id="PTHR23254:SF16">
    <property type="entry name" value="CBP80_20-DEPENDENT TRANSLATION INITIATION FACTOR"/>
    <property type="match status" value="1"/>
</dbReference>
<keyword evidence="2" id="KW-1185">Reference proteome</keyword>
<dbReference type="InterPro" id="IPR016024">
    <property type="entry name" value="ARM-type_fold"/>
</dbReference>
<reference evidence="1" key="1">
    <citation type="journal article" date="2020" name="Cell">
        <title>Large-Scale Comparative Analyses of Tick Genomes Elucidate Their Genetic Diversity and Vector Capacities.</title>
        <authorList>
            <consortium name="Tick Genome and Microbiome Consortium (TIGMIC)"/>
            <person name="Jia N."/>
            <person name="Wang J."/>
            <person name="Shi W."/>
            <person name="Du L."/>
            <person name="Sun Y."/>
            <person name="Zhan W."/>
            <person name="Jiang J.F."/>
            <person name="Wang Q."/>
            <person name="Zhang B."/>
            <person name="Ji P."/>
            <person name="Bell-Sakyi L."/>
            <person name="Cui X.M."/>
            <person name="Yuan T.T."/>
            <person name="Jiang B.G."/>
            <person name="Yang W.F."/>
            <person name="Lam T.T."/>
            <person name="Chang Q.C."/>
            <person name="Ding S.J."/>
            <person name="Wang X.J."/>
            <person name="Zhu J.G."/>
            <person name="Ruan X.D."/>
            <person name="Zhao L."/>
            <person name="Wei J.T."/>
            <person name="Ye R.Z."/>
            <person name="Que T.C."/>
            <person name="Du C.H."/>
            <person name="Zhou Y.H."/>
            <person name="Cheng J.X."/>
            <person name="Dai P.F."/>
            <person name="Guo W.B."/>
            <person name="Han X.H."/>
            <person name="Huang E.J."/>
            <person name="Li L.F."/>
            <person name="Wei W."/>
            <person name="Gao Y.C."/>
            <person name="Liu J.Z."/>
            <person name="Shao H.Z."/>
            <person name="Wang X."/>
            <person name="Wang C.C."/>
            <person name="Yang T.C."/>
            <person name="Huo Q.B."/>
            <person name="Li W."/>
            <person name="Chen H.Y."/>
            <person name="Chen S.E."/>
            <person name="Zhou L.G."/>
            <person name="Ni X.B."/>
            <person name="Tian J.H."/>
            <person name="Sheng Y."/>
            <person name="Liu T."/>
            <person name="Pan Y.S."/>
            <person name="Xia L.Y."/>
            <person name="Li J."/>
            <person name="Zhao F."/>
            <person name="Cao W.C."/>
        </authorList>
    </citation>
    <scope>NUCLEOTIDE SEQUENCE</scope>
    <source>
        <strain evidence="1">Rsan-2018</strain>
    </source>
</reference>
<dbReference type="GO" id="GO:0006446">
    <property type="term" value="P:regulation of translational initiation"/>
    <property type="evidence" value="ECO:0007669"/>
    <property type="project" value="TreeGrafter"/>
</dbReference>
<organism evidence="1 2">
    <name type="scientific">Rhipicephalus sanguineus</name>
    <name type="common">Brown dog tick</name>
    <name type="synonym">Ixodes sanguineus</name>
    <dbReference type="NCBI Taxonomy" id="34632"/>
    <lineage>
        <taxon>Eukaryota</taxon>
        <taxon>Metazoa</taxon>
        <taxon>Ecdysozoa</taxon>
        <taxon>Arthropoda</taxon>
        <taxon>Chelicerata</taxon>
        <taxon>Arachnida</taxon>
        <taxon>Acari</taxon>
        <taxon>Parasitiformes</taxon>
        <taxon>Ixodida</taxon>
        <taxon>Ixodoidea</taxon>
        <taxon>Ixodidae</taxon>
        <taxon>Rhipicephalinae</taxon>
        <taxon>Rhipicephalus</taxon>
        <taxon>Rhipicephalus</taxon>
    </lineage>
</organism>
<dbReference type="InterPro" id="IPR051367">
    <property type="entry name" value="mRNA_TranslReg/HistoneTransl"/>
</dbReference>
<dbReference type="PANTHER" id="PTHR23254">
    <property type="entry name" value="EIF4G DOMAIN PROTEIN"/>
    <property type="match status" value="1"/>
</dbReference>
<dbReference type="SUPFAM" id="SSF48371">
    <property type="entry name" value="ARM repeat"/>
    <property type="match status" value="1"/>
</dbReference>
<reference evidence="1" key="2">
    <citation type="submission" date="2021-09" db="EMBL/GenBank/DDBJ databases">
        <authorList>
            <person name="Jia N."/>
            <person name="Wang J."/>
            <person name="Shi W."/>
            <person name="Du L."/>
            <person name="Sun Y."/>
            <person name="Zhan W."/>
            <person name="Jiang J."/>
            <person name="Wang Q."/>
            <person name="Zhang B."/>
            <person name="Ji P."/>
            <person name="Sakyi L.B."/>
            <person name="Cui X."/>
            <person name="Yuan T."/>
            <person name="Jiang B."/>
            <person name="Yang W."/>
            <person name="Lam T.T.-Y."/>
            <person name="Chang Q."/>
            <person name="Ding S."/>
            <person name="Wang X."/>
            <person name="Zhu J."/>
            <person name="Ruan X."/>
            <person name="Zhao L."/>
            <person name="Wei J."/>
            <person name="Que T."/>
            <person name="Du C."/>
            <person name="Cheng J."/>
            <person name="Dai P."/>
            <person name="Han X."/>
            <person name="Huang E."/>
            <person name="Gao Y."/>
            <person name="Liu J."/>
            <person name="Shao H."/>
            <person name="Ye R."/>
            <person name="Li L."/>
            <person name="Wei W."/>
            <person name="Wang X."/>
            <person name="Wang C."/>
            <person name="Huo Q."/>
            <person name="Li W."/>
            <person name="Guo W."/>
            <person name="Chen H."/>
            <person name="Chen S."/>
            <person name="Zhou L."/>
            <person name="Zhou L."/>
            <person name="Ni X."/>
            <person name="Tian J."/>
            <person name="Zhou Y."/>
            <person name="Sheng Y."/>
            <person name="Liu T."/>
            <person name="Pan Y."/>
            <person name="Xia L."/>
            <person name="Li J."/>
            <person name="Zhao F."/>
            <person name="Cao W."/>
        </authorList>
    </citation>
    <scope>NUCLEOTIDE SEQUENCE</scope>
    <source>
        <strain evidence="1">Rsan-2018</strain>
        <tissue evidence="1">Larvae</tissue>
    </source>
</reference>
<proteinExistence type="predicted"/>
<dbReference type="VEuPathDB" id="VectorBase:RSAN_046388"/>
<dbReference type="Gene3D" id="1.25.40.180">
    <property type="match status" value="1"/>
</dbReference>
<evidence type="ECO:0000313" key="2">
    <source>
        <dbReference type="Proteomes" id="UP000821837"/>
    </source>
</evidence>
<comment type="caution">
    <text evidence="1">The sequence shown here is derived from an EMBL/GenBank/DDBJ whole genome shotgun (WGS) entry which is preliminary data.</text>
</comment>
<dbReference type="AlphaFoldDB" id="A0A9D4STD5"/>
<protein>
    <submittedName>
        <fullName evidence="1">Uncharacterized protein</fullName>
    </submittedName>
</protein>